<dbReference type="Proteomes" id="UP000052167">
    <property type="component" value="Unassembled WGS sequence"/>
</dbReference>
<dbReference type="GO" id="GO:0003700">
    <property type="term" value="F:DNA-binding transcription factor activity"/>
    <property type="evidence" value="ECO:0007669"/>
    <property type="project" value="InterPro"/>
</dbReference>
<reference evidence="5 6" key="1">
    <citation type="submission" date="2014-06" db="EMBL/GenBank/DDBJ databases">
        <title>Rhizobium pelagicum/R2-400B4.</title>
        <authorList>
            <person name="Kimes N.E."/>
            <person name="Lopez-Perez M."/>
        </authorList>
    </citation>
    <scope>NUCLEOTIDE SEQUENCE [LARGE SCALE GENOMIC DNA]</scope>
    <source>
        <strain evidence="5 6">R2-400B4</strain>
    </source>
</reference>
<evidence type="ECO:0000256" key="1">
    <source>
        <dbReference type="ARBA" id="ARBA00023015"/>
    </source>
</evidence>
<gene>
    <name evidence="5" type="ORF">GV68_16095</name>
</gene>
<dbReference type="PROSITE" id="PS50995">
    <property type="entry name" value="HTH_MARR_2"/>
    <property type="match status" value="1"/>
</dbReference>
<evidence type="ECO:0000256" key="3">
    <source>
        <dbReference type="ARBA" id="ARBA00023163"/>
    </source>
</evidence>
<dbReference type="Gene3D" id="1.10.10.10">
    <property type="entry name" value="Winged helix-like DNA-binding domain superfamily/Winged helix DNA-binding domain"/>
    <property type="match status" value="1"/>
</dbReference>
<evidence type="ECO:0000313" key="5">
    <source>
        <dbReference type="EMBL" id="KEQ03744.1"/>
    </source>
</evidence>
<dbReference type="EMBL" id="JOKJ01000030">
    <property type="protein sequence ID" value="KEQ03744.1"/>
    <property type="molecule type" value="Genomic_DNA"/>
</dbReference>
<dbReference type="PANTHER" id="PTHR42756">
    <property type="entry name" value="TRANSCRIPTIONAL REGULATOR, MARR"/>
    <property type="match status" value="1"/>
</dbReference>
<keyword evidence="3" id="KW-0804">Transcription</keyword>
<dbReference type="RefSeq" id="WP_037166630.1">
    <property type="nucleotide sequence ID" value="NZ_CAJXID010000030.1"/>
</dbReference>
<feature type="domain" description="HTH marR-type" evidence="4">
    <location>
        <begin position="8"/>
        <end position="137"/>
    </location>
</feature>
<dbReference type="PRINTS" id="PR00598">
    <property type="entry name" value="HTHMARR"/>
</dbReference>
<evidence type="ECO:0000256" key="2">
    <source>
        <dbReference type="ARBA" id="ARBA00023125"/>
    </source>
</evidence>
<dbReference type="OrthoDB" id="9815567at2"/>
<dbReference type="SMART" id="SM00347">
    <property type="entry name" value="HTH_MARR"/>
    <property type="match status" value="1"/>
</dbReference>
<protein>
    <submittedName>
        <fullName evidence="5">MarR family transcriptional regulator</fullName>
    </submittedName>
</protein>
<dbReference type="PANTHER" id="PTHR42756:SF1">
    <property type="entry name" value="TRANSCRIPTIONAL REPRESSOR OF EMRAB OPERON"/>
    <property type="match status" value="1"/>
</dbReference>
<dbReference type="InterPro" id="IPR036390">
    <property type="entry name" value="WH_DNA-bd_sf"/>
</dbReference>
<evidence type="ECO:0000259" key="4">
    <source>
        <dbReference type="PROSITE" id="PS50995"/>
    </source>
</evidence>
<dbReference type="InterPro" id="IPR036388">
    <property type="entry name" value="WH-like_DNA-bd_sf"/>
</dbReference>
<dbReference type="AlphaFoldDB" id="A0A922NXG2"/>
<dbReference type="GO" id="GO:0003677">
    <property type="term" value="F:DNA binding"/>
    <property type="evidence" value="ECO:0007669"/>
    <property type="project" value="UniProtKB-KW"/>
</dbReference>
<proteinExistence type="predicted"/>
<comment type="caution">
    <text evidence="5">The sequence shown here is derived from an EMBL/GenBank/DDBJ whole genome shotgun (WGS) entry which is preliminary data.</text>
</comment>
<dbReference type="Pfam" id="PF12802">
    <property type="entry name" value="MarR_2"/>
    <property type="match status" value="1"/>
</dbReference>
<keyword evidence="2" id="KW-0238">DNA-binding</keyword>
<organism evidence="5 6">
    <name type="scientific">Pseudorhizobium pelagicum</name>
    <dbReference type="NCBI Taxonomy" id="1509405"/>
    <lineage>
        <taxon>Bacteria</taxon>
        <taxon>Pseudomonadati</taxon>
        <taxon>Pseudomonadota</taxon>
        <taxon>Alphaproteobacteria</taxon>
        <taxon>Hyphomicrobiales</taxon>
        <taxon>Rhizobiaceae</taxon>
        <taxon>Rhizobium/Agrobacterium group</taxon>
        <taxon>Pseudorhizobium</taxon>
    </lineage>
</organism>
<name>A0A922NXG2_9HYPH</name>
<keyword evidence="6" id="KW-1185">Reference proteome</keyword>
<keyword evidence="1" id="KW-0805">Transcription regulation</keyword>
<sequence length="147" mass="15748">MSDIPDLTAHTGYLLRMVSNAVSQKFARDVEGEGVTVAEWAMLRSLYGSDATTPSDLVRKMGMTKGAISKLADRLLDKGLIARTGSNRGQSLSLSPAGAQRVPILAALADQNDAAFFTVLSGEEHKQLRDLLHGLIKTHGLTTMPVD</sequence>
<accession>A0A922NXG2</accession>
<evidence type="ECO:0000313" key="6">
    <source>
        <dbReference type="Proteomes" id="UP000052167"/>
    </source>
</evidence>
<dbReference type="InterPro" id="IPR000835">
    <property type="entry name" value="HTH_MarR-typ"/>
</dbReference>
<dbReference type="SUPFAM" id="SSF46785">
    <property type="entry name" value="Winged helix' DNA-binding domain"/>
    <property type="match status" value="1"/>
</dbReference>